<dbReference type="InterPro" id="IPR000477">
    <property type="entry name" value="RT_dom"/>
</dbReference>
<reference evidence="2" key="1">
    <citation type="journal article" date="2020" name="bioRxiv">
        <title>Chromosome-level reference genome of the European wasp spider Argiope bruennichi: a resource for studies on range expansion and evolutionary adaptation.</title>
        <authorList>
            <person name="Sheffer M.M."/>
            <person name="Hoppe A."/>
            <person name="Krehenwinkel H."/>
            <person name="Uhl G."/>
            <person name="Kuss A.W."/>
            <person name="Jensen L."/>
            <person name="Jensen C."/>
            <person name="Gillespie R.G."/>
            <person name="Hoff K.J."/>
            <person name="Prost S."/>
        </authorList>
    </citation>
    <scope>NUCLEOTIDE SEQUENCE</scope>
</reference>
<dbReference type="Pfam" id="PF00078">
    <property type="entry name" value="RVT_1"/>
    <property type="match status" value="1"/>
</dbReference>
<keyword evidence="2" id="KW-0695">RNA-directed DNA polymerase</keyword>
<proteinExistence type="predicted"/>
<accession>A0A8T0ETZ4</accession>
<dbReference type="AlphaFoldDB" id="A0A8T0ETZ4"/>
<dbReference type="Proteomes" id="UP000807504">
    <property type="component" value="Unassembled WGS sequence"/>
</dbReference>
<keyword evidence="2" id="KW-0808">Transferase</keyword>
<evidence type="ECO:0000313" key="3">
    <source>
        <dbReference type="Proteomes" id="UP000807504"/>
    </source>
</evidence>
<feature type="domain" description="Reverse transcriptase" evidence="1">
    <location>
        <begin position="1"/>
        <end position="119"/>
    </location>
</feature>
<keyword evidence="2" id="KW-0548">Nucleotidyltransferase</keyword>
<name>A0A8T0ETZ4_ARGBR</name>
<organism evidence="2 3">
    <name type="scientific">Argiope bruennichi</name>
    <name type="common">Wasp spider</name>
    <name type="synonym">Aranea bruennichi</name>
    <dbReference type="NCBI Taxonomy" id="94029"/>
    <lineage>
        <taxon>Eukaryota</taxon>
        <taxon>Metazoa</taxon>
        <taxon>Ecdysozoa</taxon>
        <taxon>Arthropoda</taxon>
        <taxon>Chelicerata</taxon>
        <taxon>Arachnida</taxon>
        <taxon>Araneae</taxon>
        <taxon>Araneomorphae</taxon>
        <taxon>Entelegynae</taxon>
        <taxon>Araneoidea</taxon>
        <taxon>Araneidae</taxon>
        <taxon>Argiope</taxon>
    </lineage>
</organism>
<dbReference type="EMBL" id="JABXBU010002072">
    <property type="protein sequence ID" value="KAF8778898.1"/>
    <property type="molecule type" value="Genomic_DNA"/>
</dbReference>
<evidence type="ECO:0000259" key="1">
    <source>
        <dbReference type="PROSITE" id="PS50878"/>
    </source>
</evidence>
<reference evidence="2" key="2">
    <citation type="submission" date="2020-06" db="EMBL/GenBank/DDBJ databases">
        <authorList>
            <person name="Sheffer M."/>
        </authorList>
    </citation>
    <scope>NUCLEOTIDE SEQUENCE</scope>
</reference>
<dbReference type="GO" id="GO:0003964">
    <property type="term" value="F:RNA-directed DNA polymerase activity"/>
    <property type="evidence" value="ECO:0007669"/>
    <property type="project" value="UniProtKB-KW"/>
</dbReference>
<sequence>MPREQFGYGKCHSTIDQVLFFCQNIRDAQNIKPTHHTIAALLDLTKAFDRVWKHKLLIKLHDTLNIPGNTLAWISDILHHRSIRVKFNKTFSDRVERGQGIPQGSVLGPMLFSRYIAGN</sequence>
<keyword evidence="3" id="KW-1185">Reference proteome</keyword>
<protein>
    <submittedName>
        <fullName evidence="2">Putative RNA-directed DNA polymerase like protein</fullName>
    </submittedName>
</protein>
<dbReference type="PROSITE" id="PS50878">
    <property type="entry name" value="RT_POL"/>
    <property type="match status" value="1"/>
</dbReference>
<dbReference type="PANTHER" id="PTHR33332">
    <property type="entry name" value="REVERSE TRANSCRIPTASE DOMAIN-CONTAINING PROTEIN"/>
    <property type="match status" value="1"/>
</dbReference>
<gene>
    <name evidence="2" type="ORF">HNY73_015579</name>
</gene>
<comment type="caution">
    <text evidence="2">The sequence shown here is derived from an EMBL/GenBank/DDBJ whole genome shotgun (WGS) entry which is preliminary data.</text>
</comment>
<evidence type="ECO:0000313" key="2">
    <source>
        <dbReference type="EMBL" id="KAF8778898.1"/>
    </source>
</evidence>